<sequence length="188" mass="21012">MYRYPSDPVEESVYFYQEEYEQGFTTDMLDDAALKSLTDSSFVGHEKDYAPLIALVAYLGIAPGMRICDFGCSWGGGGSWKFTRSGFDEKSFDIQRPRARCAREKLDVDVIYDVDTLATSTHPDGTCTCFSPIKYWTTRQAQAIRCKPPAGFYHAGCSWRSSPTCRYATATRHPKVGIGSGVKYIPTC</sequence>
<dbReference type="SUPFAM" id="SSF53335">
    <property type="entry name" value="S-adenosyl-L-methionine-dependent methyltransferases"/>
    <property type="match status" value="1"/>
</dbReference>
<organism evidence="1 2">
    <name type="scientific">Roseinatronobacter thiooxidans</name>
    <dbReference type="NCBI Taxonomy" id="121821"/>
    <lineage>
        <taxon>Bacteria</taxon>
        <taxon>Pseudomonadati</taxon>
        <taxon>Pseudomonadota</taxon>
        <taxon>Alphaproteobacteria</taxon>
        <taxon>Rhodobacterales</taxon>
        <taxon>Paracoccaceae</taxon>
        <taxon>Roseinatronobacter</taxon>
    </lineage>
</organism>
<name>A0A2W7S5H5_9RHOB</name>
<accession>A0A2W7S5H5</accession>
<dbReference type="EMBL" id="QKZQ01000005">
    <property type="protein sequence ID" value="PZX45752.1"/>
    <property type="molecule type" value="Genomic_DNA"/>
</dbReference>
<protein>
    <recommendedName>
        <fullName evidence="3">Methyltransferase family protein</fullName>
    </recommendedName>
</protein>
<evidence type="ECO:0000313" key="1">
    <source>
        <dbReference type="EMBL" id="PZX45752.1"/>
    </source>
</evidence>
<keyword evidence="2" id="KW-1185">Reference proteome</keyword>
<evidence type="ECO:0000313" key="2">
    <source>
        <dbReference type="Proteomes" id="UP000249364"/>
    </source>
</evidence>
<evidence type="ECO:0008006" key="3">
    <source>
        <dbReference type="Google" id="ProtNLM"/>
    </source>
</evidence>
<gene>
    <name evidence="1" type="ORF">LY56_01312</name>
</gene>
<comment type="caution">
    <text evidence="1">The sequence shown here is derived from an EMBL/GenBank/DDBJ whole genome shotgun (WGS) entry which is preliminary data.</text>
</comment>
<proteinExistence type="predicted"/>
<reference evidence="1 2" key="1">
    <citation type="submission" date="2018-06" db="EMBL/GenBank/DDBJ databases">
        <title>Genomic Encyclopedia of Archaeal and Bacterial Type Strains, Phase II (KMG-II): from individual species to whole genera.</title>
        <authorList>
            <person name="Goeker M."/>
        </authorList>
    </citation>
    <scope>NUCLEOTIDE SEQUENCE [LARGE SCALE GENOMIC DNA]</scope>
    <source>
        <strain evidence="1 2">DSM 13087</strain>
    </source>
</reference>
<dbReference type="InterPro" id="IPR029063">
    <property type="entry name" value="SAM-dependent_MTases_sf"/>
</dbReference>
<dbReference type="AlphaFoldDB" id="A0A2W7S5H5"/>
<dbReference type="Proteomes" id="UP000249364">
    <property type="component" value="Unassembled WGS sequence"/>
</dbReference>